<protein>
    <submittedName>
        <fullName evidence="1">Uncharacterized protein</fullName>
    </submittedName>
</protein>
<keyword evidence="2" id="KW-1185">Reference proteome</keyword>
<dbReference type="AlphaFoldDB" id="A0A1T4S566"/>
<dbReference type="RefSeq" id="WP_078746287.1">
    <property type="nucleotide sequence ID" value="NZ_FUXG01000024.1"/>
</dbReference>
<dbReference type="Proteomes" id="UP000191418">
    <property type="component" value="Unassembled WGS sequence"/>
</dbReference>
<reference evidence="1 2" key="1">
    <citation type="submission" date="2017-01" db="EMBL/GenBank/DDBJ databases">
        <title>Genome Sequencing of a Marine Spirillum, Oceanospirillum multiglobuliferum ATCC 33336, from Japan.</title>
        <authorList>
            <person name="Carney J.G."/>
            <person name="Trachtenberg A.M."/>
            <person name="Rheaume B.A."/>
            <person name="Linnane J.D."/>
            <person name="Pitts N.L."/>
            <person name="Mykles D.L."/>
            <person name="Maclea K.S."/>
        </authorList>
    </citation>
    <scope>NUCLEOTIDE SEQUENCE [LARGE SCALE GENOMIC DNA]</scope>
    <source>
        <strain evidence="1 2">ATCC 33336</strain>
    </source>
</reference>
<comment type="caution">
    <text evidence="1">The sequence shown here is derived from an EMBL/GenBank/DDBJ whole genome shotgun (WGS) entry which is preliminary data.</text>
</comment>
<organism evidence="1 2">
    <name type="scientific">Oceanospirillum multiglobuliferum</name>
    <dbReference type="NCBI Taxonomy" id="64969"/>
    <lineage>
        <taxon>Bacteria</taxon>
        <taxon>Pseudomonadati</taxon>
        <taxon>Pseudomonadota</taxon>
        <taxon>Gammaproteobacteria</taxon>
        <taxon>Oceanospirillales</taxon>
        <taxon>Oceanospirillaceae</taxon>
        <taxon>Oceanospirillum</taxon>
    </lineage>
</organism>
<dbReference type="OrthoDB" id="6121002at2"/>
<proteinExistence type="predicted"/>
<accession>A0A1T4S566</accession>
<sequence length="75" mass="8339">MSIQEIAVSNSQKKKLQQAISNEAVLMTDDNGDLVVQVAAYEDFKANLRKEPKAPIEVIVGEEALDLDAEFWVFS</sequence>
<evidence type="ECO:0000313" key="1">
    <source>
        <dbReference type="EMBL" id="OPX54444.1"/>
    </source>
</evidence>
<evidence type="ECO:0000313" key="2">
    <source>
        <dbReference type="Proteomes" id="UP000191418"/>
    </source>
</evidence>
<gene>
    <name evidence="1" type="ORF">BTE48_14090</name>
</gene>
<dbReference type="EMBL" id="MTSM01000025">
    <property type="protein sequence ID" value="OPX54444.1"/>
    <property type="molecule type" value="Genomic_DNA"/>
</dbReference>
<name>A0A1T4S566_9GAMM</name>